<dbReference type="Proteomes" id="UP000685013">
    <property type="component" value="Chromosome 19"/>
</dbReference>
<evidence type="ECO:0000313" key="3">
    <source>
        <dbReference type="Proteomes" id="UP000685013"/>
    </source>
</evidence>
<comment type="caution">
    <text evidence="2">The sequence shown here is derived from an EMBL/GenBank/DDBJ whole genome shotgun (WGS) entry which is preliminary data.</text>
</comment>
<reference evidence="2 3" key="1">
    <citation type="journal article" date="2021" name="Hortic Res">
        <title>The domestication of Cucurbita argyrosperma as revealed by the genome of its wild relative.</title>
        <authorList>
            <person name="Barrera-Redondo J."/>
            <person name="Sanchez-de la Vega G."/>
            <person name="Aguirre-Liguori J.A."/>
            <person name="Castellanos-Morales G."/>
            <person name="Gutierrez-Guerrero Y.T."/>
            <person name="Aguirre-Dugua X."/>
            <person name="Aguirre-Planter E."/>
            <person name="Tenaillon M.I."/>
            <person name="Lira-Saade R."/>
            <person name="Eguiarte L.E."/>
        </authorList>
    </citation>
    <scope>NUCLEOTIDE SEQUENCE [LARGE SCALE GENOMIC DNA]</scope>
    <source>
        <strain evidence="2">JBR-2021</strain>
    </source>
</reference>
<gene>
    <name evidence="2" type="ORF">SDJN03_28838</name>
</gene>
<dbReference type="EMBL" id="JAGKQH010000019">
    <property type="protein sequence ID" value="KAG6572110.1"/>
    <property type="molecule type" value="Genomic_DNA"/>
</dbReference>
<protein>
    <submittedName>
        <fullName evidence="2">Uncharacterized protein</fullName>
    </submittedName>
</protein>
<evidence type="ECO:0000256" key="1">
    <source>
        <dbReference type="SAM" id="MobiDB-lite"/>
    </source>
</evidence>
<feature type="compositionally biased region" description="Basic residues" evidence="1">
    <location>
        <begin position="43"/>
        <end position="53"/>
    </location>
</feature>
<feature type="region of interest" description="Disordered" evidence="1">
    <location>
        <begin position="37"/>
        <end position="70"/>
    </location>
</feature>
<feature type="compositionally biased region" description="Basic and acidic residues" evidence="1">
    <location>
        <begin position="54"/>
        <end position="70"/>
    </location>
</feature>
<dbReference type="AlphaFoldDB" id="A0AAV6LXH4"/>
<feature type="non-terminal residue" evidence="2">
    <location>
        <position position="1"/>
    </location>
</feature>
<organism evidence="2 3">
    <name type="scientific">Cucurbita argyrosperma subsp. sororia</name>
    <dbReference type="NCBI Taxonomy" id="37648"/>
    <lineage>
        <taxon>Eukaryota</taxon>
        <taxon>Viridiplantae</taxon>
        <taxon>Streptophyta</taxon>
        <taxon>Embryophyta</taxon>
        <taxon>Tracheophyta</taxon>
        <taxon>Spermatophyta</taxon>
        <taxon>Magnoliopsida</taxon>
        <taxon>eudicotyledons</taxon>
        <taxon>Gunneridae</taxon>
        <taxon>Pentapetalae</taxon>
        <taxon>rosids</taxon>
        <taxon>fabids</taxon>
        <taxon>Cucurbitales</taxon>
        <taxon>Cucurbitaceae</taxon>
        <taxon>Cucurbiteae</taxon>
        <taxon>Cucurbita</taxon>
    </lineage>
</organism>
<keyword evidence="3" id="KW-1185">Reference proteome</keyword>
<evidence type="ECO:0000313" key="2">
    <source>
        <dbReference type="EMBL" id="KAG6572110.1"/>
    </source>
</evidence>
<sequence length="103" mass="11823">MDCFLVCGVSRQAMRIQADNNKRKVKKVVRDGIVVDETPTTTKGKKWQRRRRRVGDNERETSRLQRTDGGRVESGGWLAAWLEEAEMKELEKAHAKGLENLRG</sequence>
<proteinExistence type="predicted"/>
<accession>A0AAV6LXH4</accession>
<name>A0AAV6LXH4_9ROSI</name>